<reference evidence="4 5" key="2">
    <citation type="submission" date="2024-07" db="EMBL/GenBank/DDBJ databases">
        <authorList>
            <person name="Akdeniz Z."/>
        </authorList>
    </citation>
    <scope>NUCLEOTIDE SEQUENCE [LARGE SCALE GENOMIC DNA]</scope>
</reference>
<dbReference type="AlphaFoldDB" id="A0AA86PIL5"/>
<reference evidence="3" key="1">
    <citation type="submission" date="2023-06" db="EMBL/GenBank/DDBJ databases">
        <authorList>
            <person name="Kurt Z."/>
        </authorList>
    </citation>
    <scope>NUCLEOTIDE SEQUENCE</scope>
</reference>
<protein>
    <submittedName>
        <fullName evidence="4">Hypothetical_protein</fullName>
    </submittedName>
</protein>
<feature type="region of interest" description="Disordered" evidence="2">
    <location>
        <begin position="1"/>
        <end position="23"/>
    </location>
</feature>
<keyword evidence="5" id="KW-1185">Reference proteome</keyword>
<gene>
    <name evidence="3" type="ORF">HINF_LOCUS24205</name>
    <name evidence="4" type="ORF">HINF_LOCUS49142</name>
</gene>
<evidence type="ECO:0000256" key="2">
    <source>
        <dbReference type="SAM" id="MobiDB-lite"/>
    </source>
</evidence>
<evidence type="ECO:0000256" key="1">
    <source>
        <dbReference type="SAM" id="Coils"/>
    </source>
</evidence>
<evidence type="ECO:0000313" key="5">
    <source>
        <dbReference type="Proteomes" id="UP001642409"/>
    </source>
</evidence>
<sequence>MQTIIRKNSPGGIDPETGSGSDQKRVETAYIRVPLHSQFYQVFVGTSYYTKVSKYFFVDCDMCYGFGSGSHKILTGLNTVIFLNCKFSQYQSHAMPNHNGANPKIYIETIDNSCNTFIAAENAAGRSVTEITINVLCEQIKQIYISDTEKLELINQFIQRKNVQINDVLVALCLNGFDYINFMKIGYTNEQVIIALTKNNVDCSDFALTNNISNNQVLIILAKNGVDFLAFIQKQGISNEQVLLLLMKENLDYVGFALKRGIKDEQVLITLMKNNLDYSQFTASKPISNEQILVALAKSNQDYQTFAQKNGFTDEHTLITLMKTEVNIKPFIATKNMSNPQIISIIHNSDLPLPDKFNLLQQIVPVNIQQDRENINSSLIKHEYDLINDRVLKFVNYQQRELFMEIIFKEALLQQKKNDDEVAINKISELHQKNQELQKQNLDIKLQYTQQIANIQARYEADLIKCNNEVETLRKEYQQNLQNQYNKYKIEVEELINTNVVEKVIAQKIQVLKSQQRVSDQEININDSITNQLRTECKILRQQLIEEKLFHDEQLEHAEQQLKRVNQRNTVIQKQLTDEKTQRIIFFEDLQQKQSEITQQLEYNVKHQAIRIEQLENDNQSLQSTLNALREQIEKLNIQEYQKRIDLLTKQLEDKDEYIEKLKEEMEKINVNQLQDKQIEKVLTILKSVEISQQ</sequence>
<organism evidence="3">
    <name type="scientific">Hexamita inflata</name>
    <dbReference type="NCBI Taxonomy" id="28002"/>
    <lineage>
        <taxon>Eukaryota</taxon>
        <taxon>Metamonada</taxon>
        <taxon>Diplomonadida</taxon>
        <taxon>Hexamitidae</taxon>
        <taxon>Hexamitinae</taxon>
        <taxon>Hexamita</taxon>
    </lineage>
</organism>
<evidence type="ECO:0000313" key="3">
    <source>
        <dbReference type="EMBL" id="CAI9936560.1"/>
    </source>
</evidence>
<name>A0AA86PIL5_9EUKA</name>
<evidence type="ECO:0000313" key="4">
    <source>
        <dbReference type="EMBL" id="CAL6060263.1"/>
    </source>
</evidence>
<dbReference type="EMBL" id="CAXDID020000229">
    <property type="protein sequence ID" value="CAL6060263.1"/>
    <property type="molecule type" value="Genomic_DNA"/>
</dbReference>
<feature type="coiled-coil region" evidence="1">
    <location>
        <begin position="420"/>
        <end position="498"/>
    </location>
</feature>
<keyword evidence="1" id="KW-0175">Coiled coil</keyword>
<dbReference type="EMBL" id="CATOUU010000637">
    <property type="protein sequence ID" value="CAI9936560.1"/>
    <property type="molecule type" value="Genomic_DNA"/>
</dbReference>
<dbReference type="Proteomes" id="UP001642409">
    <property type="component" value="Unassembled WGS sequence"/>
</dbReference>
<accession>A0AA86PIL5</accession>
<comment type="caution">
    <text evidence="3">The sequence shown here is derived from an EMBL/GenBank/DDBJ whole genome shotgun (WGS) entry which is preliminary data.</text>
</comment>
<proteinExistence type="predicted"/>
<feature type="coiled-coil region" evidence="1">
    <location>
        <begin position="541"/>
        <end position="672"/>
    </location>
</feature>